<sequence>MFDLGNTYDLALRVDDADLSHNFTVSDGHVVVTNGEVFASHNPLQYCNTPTQEPMSYCKSHVMLGKEGEVTADIYNSALTGVTLNTTADKKSLEVHFSINPLQALPMMSQMYPGVQVQVYSQAVPSPSDDTDL</sequence>
<dbReference type="RefSeq" id="WP_012880232.1">
    <property type="nucleotide sequence ID" value="NC_013532.1"/>
</dbReference>
<dbReference type="AlphaFoldDB" id="D1AT58"/>
<dbReference type="HOGENOM" id="CLU_1902292_0_0_5"/>
<keyword evidence="2" id="KW-1185">Reference proteome</keyword>
<evidence type="ECO:0000313" key="2">
    <source>
        <dbReference type="Proteomes" id="UP000000630"/>
    </source>
</evidence>
<protein>
    <submittedName>
        <fullName evidence="1">Uncharacterized protein</fullName>
    </submittedName>
</protein>
<dbReference type="Proteomes" id="UP000000630">
    <property type="component" value="Chromosome"/>
</dbReference>
<proteinExistence type="predicted"/>
<dbReference type="OrthoDB" id="7165650at2"/>
<evidence type="ECO:0000313" key="1">
    <source>
        <dbReference type="EMBL" id="ACZ48736.1"/>
    </source>
</evidence>
<dbReference type="EMBL" id="CP001759">
    <property type="protein sequence ID" value="ACZ48736.1"/>
    <property type="molecule type" value="Genomic_DNA"/>
</dbReference>
<name>D1AT58_ANACI</name>
<gene>
    <name evidence="1" type="ordered locus">ACIS_00010</name>
</gene>
<accession>D1AT58</accession>
<reference evidence="1 2" key="1">
    <citation type="journal article" date="2010" name="J. Bacteriol.">
        <title>Complete genome sequence of Anaplasma marginale subsp. centrale.</title>
        <authorList>
            <person name="Herndon D.R."/>
            <person name="Palmer G.H."/>
            <person name="Shkap V."/>
            <person name="Knowles D.P. Jr."/>
            <person name="Brayton K.A."/>
        </authorList>
    </citation>
    <scope>NUCLEOTIDE SEQUENCE [LARGE SCALE GENOMIC DNA]</scope>
    <source>
        <strain evidence="1 2">Israel</strain>
    </source>
</reference>
<dbReference type="KEGG" id="acn:ACIS_00010"/>
<organism evidence="1 2">
    <name type="scientific">Anaplasma centrale (strain Israel)</name>
    <name type="common">Anaplasma marginale subsp. centrale (strain Israel)</name>
    <dbReference type="NCBI Taxonomy" id="574556"/>
    <lineage>
        <taxon>Bacteria</taxon>
        <taxon>Pseudomonadati</taxon>
        <taxon>Pseudomonadota</taxon>
        <taxon>Alphaproteobacteria</taxon>
        <taxon>Rickettsiales</taxon>
        <taxon>Anaplasmataceae</taxon>
        <taxon>Anaplasma</taxon>
    </lineage>
</organism>